<reference evidence="3" key="1">
    <citation type="journal article" date="2020" name="Stud. Mycol.">
        <title>101 Dothideomycetes genomes: a test case for predicting lifestyles and emergence of pathogens.</title>
        <authorList>
            <person name="Haridas S."/>
            <person name="Albert R."/>
            <person name="Binder M."/>
            <person name="Bloem J."/>
            <person name="Labutti K."/>
            <person name="Salamov A."/>
            <person name="Andreopoulos B."/>
            <person name="Baker S."/>
            <person name="Barry K."/>
            <person name="Bills G."/>
            <person name="Bluhm B."/>
            <person name="Cannon C."/>
            <person name="Castanera R."/>
            <person name="Culley D."/>
            <person name="Daum C."/>
            <person name="Ezra D."/>
            <person name="Gonzalez J."/>
            <person name="Henrissat B."/>
            <person name="Kuo A."/>
            <person name="Liang C."/>
            <person name="Lipzen A."/>
            <person name="Lutzoni F."/>
            <person name="Magnuson J."/>
            <person name="Mondo S."/>
            <person name="Nolan M."/>
            <person name="Ohm R."/>
            <person name="Pangilinan J."/>
            <person name="Park H.-J."/>
            <person name="Ramirez L."/>
            <person name="Alfaro M."/>
            <person name="Sun H."/>
            <person name="Tritt A."/>
            <person name="Yoshinaga Y."/>
            <person name="Zwiers L.-H."/>
            <person name="Turgeon B."/>
            <person name="Goodwin S."/>
            <person name="Spatafora J."/>
            <person name="Crous P."/>
            <person name="Grigoriev I."/>
        </authorList>
    </citation>
    <scope>NUCLEOTIDE SEQUENCE</scope>
    <source>
        <strain evidence="3">CBS 116435</strain>
    </source>
</reference>
<dbReference type="SUPFAM" id="SSF51735">
    <property type="entry name" value="NAD(P)-binding Rossmann-fold domains"/>
    <property type="match status" value="1"/>
</dbReference>
<dbReference type="PANTHER" id="PTHR42760:SF122">
    <property type="entry name" value="NAD(P)-BINDING PROTEIN"/>
    <property type="match status" value="1"/>
</dbReference>
<dbReference type="InterPro" id="IPR002347">
    <property type="entry name" value="SDR_fam"/>
</dbReference>
<dbReference type="CDD" id="cd05233">
    <property type="entry name" value="SDR_c"/>
    <property type="match status" value="1"/>
</dbReference>
<dbReference type="GO" id="GO:0016616">
    <property type="term" value="F:oxidoreductase activity, acting on the CH-OH group of donors, NAD or NADP as acceptor"/>
    <property type="evidence" value="ECO:0007669"/>
    <property type="project" value="TreeGrafter"/>
</dbReference>
<sequence>MAQAKNFIVTGGGRGIGRGLSRLLLANGHRVLLLDNNSPELDHTSSLLSRQHGKGTDFEATTCNLRNPDDIREAVAKALKLFGNHLDCLVNNAAFTGGVGGAHLSDLSLEDWNASIETNLTAPMLMSQACLPMLKRSQTRQHGGSIIHISSTRASMSEPDNEPYSTTKAGLLGLTQSMAVSLAGERIRVNAILPGWIHAANECKEADEEGMRWADSLSEDDMRWHLTGRVGNVDDMLRAVLYLSDADGVTGTELVVDGGVSRKMVYPD</sequence>
<dbReference type="InterPro" id="IPR036291">
    <property type="entry name" value="NAD(P)-bd_dom_sf"/>
</dbReference>
<dbReference type="EMBL" id="MU003769">
    <property type="protein sequence ID" value="KAF2725025.1"/>
    <property type="molecule type" value="Genomic_DNA"/>
</dbReference>
<dbReference type="Proteomes" id="UP000799441">
    <property type="component" value="Unassembled WGS sequence"/>
</dbReference>
<dbReference type="PRINTS" id="PR00081">
    <property type="entry name" value="GDHRDH"/>
</dbReference>
<gene>
    <name evidence="3" type="ORF">K431DRAFT_239906</name>
</gene>
<evidence type="ECO:0000256" key="1">
    <source>
        <dbReference type="ARBA" id="ARBA00006484"/>
    </source>
</evidence>
<comment type="caution">
    <text evidence="3">The sequence shown here is derived from an EMBL/GenBank/DDBJ whole genome shotgun (WGS) entry which is preliminary data.</text>
</comment>
<name>A0A9P4UUC8_9PEZI</name>
<dbReference type="Pfam" id="PF13561">
    <property type="entry name" value="adh_short_C2"/>
    <property type="match status" value="1"/>
</dbReference>
<dbReference type="AlphaFoldDB" id="A0A9P4UUC8"/>
<organism evidence="3 4">
    <name type="scientific">Polychaeton citri CBS 116435</name>
    <dbReference type="NCBI Taxonomy" id="1314669"/>
    <lineage>
        <taxon>Eukaryota</taxon>
        <taxon>Fungi</taxon>
        <taxon>Dikarya</taxon>
        <taxon>Ascomycota</taxon>
        <taxon>Pezizomycotina</taxon>
        <taxon>Dothideomycetes</taxon>
        <taxon>Dothideomycetidae</taxon>
        <taxon>Capnodiales</taxon>
        <taxon>Capnodiaceae</taxon>
        <taxon>Polychaeton</taxon>
    </lineage>
</organism>
<dbReference type="OrthoDB" id="5840532at2759"/>
<dbReference type="Gene3D" id="3.40.50.720">
    <property type="entry name" value="NAD(P)-binding Rossmann-like Domain"/>
    <property type="match status" value="1"/>
</dbReference>
<keyword evidence="4" id="KW-1185">Reference proteome</keyword>
<proteinExistence type="inferred from homology"/>
<dbReference type="PROSITE" id="PS00061">
    <property type="entry name" value="ADH_SHORT"/>
    <property type="match status" value="1"/>
</dbReference>
<dbReference type="PANTHER" id="PTHR42760">
    <property type="entry name" value="SHORT-CHAIN DEHYDROGENASES/REDUCTASES FAMILY MEMBER"/>
    <property type="match status" value="1"/>
</dbReference>
<evidence type="ECO:0000256" key="2">
    <source>
        <dbReference type="ARBA" id="ARBA00022857"/>
    </source>
</evidence>
<keyword evidence="2" id="KW-0521">NADP</keyword>
<dbReference type="InterPro" id="IPR020904">
    <property type="entry name" value="Sc_DH/Rdtase_CS"/>
</dbReference>
<dbReference type="GO" id="GO:0006633">
    <property type="term" value="P:fatty acid biosynthetic process"/>
    <property type="evidence" value="ECO:0007669"/>
    <property type="project" value="TreeGrafter"/>
</dbReference>
<dbReference type="PRINTS" id="PR00080">
    <property type="entry name" value="SDRFAMILY"/>
</dbReference>
<protein>
    <submittedName>
        <fullName evidence="3">NAD(P)-binding protein</fullName>
    </submittedName>
</protein>
<evidence type="ECO:0000313" key="4">
    <source>
        <dbReference type="Proteomes" id="UP000799441"/>
    </source>
</evidence>
<comment type="similarity">
    <text evidence="1">Belongs to the short-chain dehydrogenases/reductases (SDR) family.</text>
</comment>
<dbReference type="GO" id="GO:0048038">
    <property type="term" value="F:quinone binding"/>
    <property type="evidence" value="ECO:0007669"/>
    <property type="project" value="TreeGrafter"/>
</dbReference>
<dbReference type="FunFam" id="3.40.50.720:FF:000084">
    <property type="entry name" value="Short-chain dehydrogenase reductase"/>
    <property type="match status" value="1"/>
</dbReference>
<evidence type="ECO:0000313" key="3">
    <source>
        <dbReference type="EMBL" id="KAF2725025.1"/>
    </source>
</evidence>
<accession>A0A9P4UUC8</accession>